<dbReference type="Proteomes" id="UP000054632">
    <property type="component" value="Unassembled WGS sequence"/>
</dbReference>
<organism evidence="2 5">
    <name type="scientific">Trichinella pseudospiralis</name>
    <name type="common">Parasitic roundworm</name>
    <dbReference type="NCBI Taxonomy" id="6337"/>
    <lineage>
        <taxon>Eukaryota</taxon>
        <taxon>Metazoa</taxon>
        <taxon>Ecdysozoa</taxon>
        <taxon>Nematoda</taxon>
        <taxon>Enoplea</taxon>
        <taxon>Dorylaimia</taxon>
        <taxon>Trichinellida</taxon>
        <taxon>Trichinellidae</taxon>
        <taxon>Trichinella</taxon>
    </lineage>
</organism>
<comment type="caution">
    <text evidence="2">The sequence shown here is derived from an EMBL/GenBank/DDBJ whole genome shotgun (WGS) entry which is preliminary data.</text>
</comment>
<evidence type="ECO:0000313" key="5">
    <source>
        <dbReference type="Proteomes" id="UP000054805"/>
    </source>
</evidence>
<reference evidence="4 5" key="1">
    <citation type="submission" date="2015-01" db="EMBL/GenBank/DDBJ databases">
        <title>Evolution of Trichinella species and genotypes.</title>
        <authorList>
            <person name="Korhonen P.K."/>
            <person name="Edoardo P."/>
            <person name="Giuseppe L.R."/>
            <person name="Gasser R.B."/>
        </authorList>
    </citation>
    <scope>NUCLEOTIDE SEQUENCE [LARGE SCALE GENOMIC DNA]</scope>
    <source>
        <strain evidence="1">ISS13</strain>
        <strain evidence="3">ISS176</strain>
        <strain evidence="2">ISS588</strain>
    </source>
</reference>
<sequence>MSVSRCSADFCILIFVSSFGKALNKTQHQTKRRCLTSYHEYVNLVNHTEIGLYRDPSWNDARLHHGDIAEFLELEHRRSTIGRSGGRVRDLDLETLSFAHPILDRIKRFPKERL</sequence>
<dbReference type="Proteomes" id="UP000054805">
    <property type="component" value="Unassembled WGS sequence"/>
</dbReference>
<dbReference type="Proteomes" id="UP000054826">
    <property type="component" value="Unassembled WGS sequence"/>
</dbReference>
<dbReference type="AlphaFoldDB" id="A0A0V1ITW8"/>
<evidence type="ECO:0000313" key="4">
    <source>
        <dbReference type="Proteomes" id="UP000054632"/>
    </source>
</evidence>
<gene>
    <name evidence="1" type="ORF">T4A_13122</name>
    <name evidence="2" type="ORF">T4B_6351</name>
    <name evidence="3" type="ORF">T4C_10537</name>
</gene>
<evidence type="ECO:0000313" key="1">
    <source>
        <dbReference type="EMBL" id="KRY68676.1"/>
    </source>
</evidence>
<dbReference type="EMBL" id="JYDS01000090">
    <property type="protein sequence ID" value="KRZ26118.1"/>
    <property type="molecule type" value="Genomic_DNA"/>
</dbReference>
<keyword evidence="5" id="KW-1185">Reference proteome</keyword>
<protein>
    <submittedName>
        <fullName evidence="2">Uncharacterized protein</fullName>
    </submittedName>
</protein>
<dbReference type="EMBL" id="JYDV01000075">
    <property type="protein sequence ID" value="KRZ36346.1"/>
    <property type="molecule type" value="Genomic_DNA"/>
</dbReference>
<accession>A0A0V1ITW8</accession>
<proteinExistence type="predicted"/>
<evidence type="ECO:0000313" key="3">
    <source>
        <dbReference type="EMBL" id="KRZ36346.1"/>
    </source>
</evidence>
<name>A0A0V1ITW8_TRIPS</name>
<dbReference type="EMBL" id="JYDR01000106">
    <property type="protein sequence ID" value="KRY68676.1"/>
    <property type="molecule type" value="Genomic_DNA"/>
</dbReference>
<evidence type="ECO:0000313" key="2">
    <source>
        <dbReference type="EMBL" id="KRZ26118.1"/>
    </source>
</evidence>